<evidence type="ECO:0000313" key="3">
    <source>
        <dbReference type="Proteomes" id="UP001497457"/>
    </source>
</evidence>
<dbReference type="PANTHER" id="PTHR46604:SF4">
    <property type="entry name" value="EXPRESSED PROTEIN"/>
    <property type="match status" value="1"/>
</dbReference>
<keyword evidence="3" id="KW-1185">Reference proteome</keyword>
<organism evidence="2 3">
    <name type="scientific">Urochloa decumbens</name>
    <dbReference type="NCBI Taxonomy" id="240449"/>
    <lineage>
        <taxon>Eukaryota</taxon>
        <taxon>Viridiplantae</taxon>
        <taxon>Streptophyta</taxon>
        <taxon>Embryophyta</taxon>
        <taxon>Tracheophyta</taxon>
        <taxon>Spermatophyta</taxon>
        <taxon>Magnoliopsida</taxon>
        <taxon>Liliopsida</taxon>
        <taxon>Poales</taxon>
        <taxon>Poaceae</taxon>
        <taxon>PACMAD clade</taxon>
        <taxon>Panicoideae</taxon>
        <taxon>Panicodae</taxon>
        <taxon>Paniceae</taxon>
        <taxon>Melinidinae</taxon>
        <taxon>Urochloa</taxon>
    </lineage>
</organism>
<gene>
    <name evidence="2" type="ORF">URODEC1_LOCUS56767</name>
</gene>
<protein>
    <recommendedName>
        <fullName evidence="1">MCAfunc domain-containing protein</fullName>
    </recommendedName>
</protein>
<dbReference type="CDD" id="cd21037">
    <property type="entry name" value="MLKL_NTD"/>
    <property type="match status" value="1"/>
</dbReference>
<dbReference type="InterPro" id="IPR059179">
    <property type="entry name" value="MLKL-like_MCAfunc"/>
</dbReference>
<name>A0ABC9AP63_9POAL</name>
<dbReference type="EMBL" id="OZ075132">
    <property type="protein sequence ID" value="CAL4982764.1"/>
    <property type="molecule type" value="Genomic_DNA"/>
</dbReference>
<reference evidence="2 3" key="2">
    <citation type="submission" date="2024-10" db="EMBL/GenBank/DDBJ databases">
        <authorList>
            <person name="Ryan C."/>
        </authorList>
    </citation>
    <scope>NUCLEOTIDE SEQUENCE [LARGE SCALE GENOMIC DNA]</scope>
</reference>
<sequence length="248" mass="27752">MLSLNTPIFFLPFHPPPPPLPLPQHQSNPKPRKMALVGQVATVAQLVGLDAYSLITMIADAARTVRRNRATCRQLARRVEMIGGLLRRLQDAHPMGAPETRAPVEELEETLRRAYLLVRSCQRRGYAYRCFMGARHADELREVQGEIGFYLQLFPLVSYVDATLNWVRLLNKDGDNSSCQEVQAPVVRPCLVPFLFLLCDGCCLAIVQGVCLGNWYSKHTVCTSSLVMFSVLVSLNFSCVTAGVKTRY</sequence>
<accession>A0ABC9AP63</accession>
<feature type="domain" description="MCAfunc" evidence="1">
    <location>
        <begin position="54"/>
        <end position="168"/>
    </location>
</feature>
<reference evidence="3" key="1">
    <citation type="submission" date="2024-06" db="EMBL/GenBank/DDBJ databases">
        <authorList>
            <person name="Ryan C."/>
        </authorList>
    </citation>
    <scope>NUCLEOTIDE SEQUENCE [LARGE SCALE GENOMIC DNA]</scope>
</reference>
<dbReference type="Proteomes" id="UP001497457">
    <property type="component" value="Chromosome 22rd"/>
</dbReference>
<evidence type="ECO:0000313" key="2">
    <source>
        <dbReference type="EMBL" id="CAL4982764.1"/>
    </source>
</evidence>
<evidence type="ECO:0000259" key="1">
    <source>
        <dbReference type="Pfam" id="PF19584"/>
    </source>
</evidence>
<dbReference type="InterPro" id="IPR036537">
    <property type="entry name" value="Adaptor_Cbl_N_dom_sf"/>
</dbReference>
<dbReference type="InterPro" id="IPR045766">
    <property type="entry name" value="MCAfunc"/>
</dbReference>
<proteinExistence type="predicted"/>
<dbReference type="AlphaFoldDB" id="A0ABC9AP63"/>
<dbReference type="Gene3D" id="1.20.930.20">
    <property type="entry name" value="Adaptor protein Cbl, N-terminal domain"/>
    <property type="match status" value="1"/>
</dbReference>
<dbReference type="PANTHER" id="PTHR46604">
    <property type="entry name" value="PROTEIN MID1-COMPLEMENTING ACTIVITY 1"/>
    <property type="match status" value="1"/>
</dbReference>
<dbReference type="Pfam" id="PF19584">
    <property type="entry name" value="MCAfunc"/>
    <property type="match status" value="1"/>
</dbReference>